<dbReference type="EMBL" id="RHHM01000004">
    <property type="protein sequence ID" value="RQM38942.1"/>
    <property type="molecule type" value="Genomic_DNA"/>
</dbReference>
<organism evidence="1 2">
    <name type="scientific">Erwinia psidii</name>
    <dbReference type="NCBI Taxonomy" id="69224"/>
    <lineage>
        <taxon>Bacteria</taxon>
        <taxon>Pseudomonadati</taxon>
        <taxon>Pseudomonadota</taxon>
        <taxon>Gammaproteobacteria</taxon>
        <taxon>Enterobacterales</taxon>
        <taxon>Erwiniaceae</taxon>
        <taxon>Erwinia</taxon>
    </lineage>
</organism>
<protein>
    <submittedName>
        <fullName evidence="1">Type III secretion system protein</fullName>
    </submittedName>
</protein>
<sequence length="107" mass="11948">MSKFNESLSSPTQITSFEYTADDNLSSGFHDQNFNNLVSSTFNEVSETNAQFKDVINTLSQSPRFTSDPETLLVLQNYVGEYTNHISLVSALARKTVSTIETLEKSQ</sequence>
<proteinExistence type="predicted"/>
<dbReference type="OrthoDB" id="6520353at2"/>
<dbReference type="InterPro" id="IPR047754">
    <property type="entry name" value="T3SS_SctI-like"/>
</dbReference>
<gene>
    <name evidence="1" type="ORF">EB241_07080</name>
</gene>
<dbReference type="GO" id="GO:0015031">
    <property type="term" value="P:protein transport"/>
    <property type="evidence" value="ECO:0007669"/>
    <property type="project" value="InterPro"/>
</dbReference>
<dbReference type="RefSeq" id="WP_124232465.1">
    <property type="nucleotide sequence ID" value="NZ_RHHM01000004.1"/>
</dbReference>
<reference evidence="1 2" key="1">
    <citation type="submission" date="2018-10" db="EMBL/GenBank/DDBJ databases">
        <title>Draft genome sequence for the type isolate of Erwinia psidii, agent causal of bacterial blight in guava (Psidium guajava) and wilt and die-back of Eucalyptus spp.</title>
        <authorList>
            <person name="Hermenegildo P.S."/>
            <person name="Santos S.A."/>
            <person name="Guimaraes L.M.S."/>
            <person name="Vidigal P.M.P."/>
            <person name="Pereira I.C."/>
            <person name="Badel J.L."/>
            <person name="Alfenas-Zerbini P."/>
            <person name="Ferreira M.A.S.V."/>
            <person name="Alfenas A.C."/>
        </authorList>
    </citation>
    <scope>NUCLEOTIDE SEQUENCE [LARGE SCALE GENOMIC DNA]</scope>
    <source>
        <strain evidence="1 2">IBSBF 435</strain>
    </source>
</reference>
<comment type="caution">
    <text evidence="1">The sequence shown here is derived from an EMBL/GenBank/DDBJ whole genome shotgun (WGS) entry which is preliminary data.</text>
</comment>
<dbReference type="Proteomes" id="UP000279457">
    <property type="component" value="Unassembled WGS sequence"/>
</dbReference>
<dbReference type="SUPFAM" id="SSF140129">
    <property type="entry name" value="MxiH-like"/>
    <property type="match status" value="1"/>
</dbReference>
<evidence type="ECO:0000313" key="2">
    <source>
        <dbReference type="Proteomes" id="UP000279457"/>
    </source>
</evidence>
<accession>A0A3N6TUK6</accession>
<name>A0A3N6TUK6_9GAMM</name>
<dbReference type="AlphaFoldDB" id="A0A3N6TUK6"/>
<dbReference type="NCBIfam" id="NF038054">
    <property type="entry name" value="T3SS_SctI"/>
    <property type="match status" value="1"/>
</dbReference>
<dbReference type="InterPro" id="IPR037203">
    <property type="entry name" value="T3SS_needle-like_sf"/>
</dbReference>
<evidence type="ECO:0000313" key="1">
    <source>
        <dbReference type="EMBL" id="RQM38942.1"/>
    </source>
</evidence>
<keyword evidence="2" id="KW-1185">Reference proteome</keyword>